<proteinExistence type="predicted"/>
<sequence>MELKFASELRLDLIVQTFRWRIVKELPCFACLISVRNKIFKMSRVKVVVVTSGFLRSGVVGIDIKSDNDGVVIRREFRERLDGVRKVKVIGESEVNSGSRVMAKTSRSRGSNDVGARINSKSAERVTKRIETLEAPVNMLTNADTVSYTIYTGGVRDVPQDRRYRHLHRCPNTYW</sequence>
<reference evidence="1 2" key="1">
    <citation type="submission" date="2021-06" db="EMBL/GenBank/DDBJ databases">
        <title>Caerostris extrusa draft genome.</title>
        <authorList>
            <person name="Kono N."/>
            <person name="Arakawa K."/>
        </authorList>
    </citation>
    <scope>NUCLEOTIDE SEQUENCE [LARGE SCALE GENOMIC DNA]</scope>
</reference>
<evidence type="ECO:0000313" key="1">
    <source>
        <dbReference type="EMBL" id="GIY02261.1"/>
    </source>
</evidence>
<keyword evidence="2" id="KW-1185">Reference proteome</keyword>
<gene>
    <name evidence="1" type="ORF">CEXT_705941</name>
</gene>
<dbReference type="Proteomes" id="UP001054945">
    <property type="component" value="Unassembled WGS sequence"/>
</dbReference>
<evidence type="ECO:0000313" key="2">
    <source>
        <dbReference type="Proteomes" id="UP001054945"/>
    </source>
</evidence>
<dbReference type="AlphaFoldDB" id="A0AAV4Q2A7"/>
<accession>A0AAV4Q2A7</accession>
<comment type="caution">
    <text evidence="1">The sequence shown here is derived from an EMBL/GenBank/DDBJ whole genome shotgun (WGS) entry which is preliminary data.</text>
</comment>
<dbReference type="EMBL" id="BPLR01005427">
    <property type="protein sequence ID" value="GIY02261.1"/>
    <property type="molecule type" value="Genomic_DNA"/>
</dbReference>
<name>A0AAV4Q2A7_CAEEX</name>
<organism evidence="1 2">
    <name type="scientific">Caerostris extrusa</name>
    <name type="common">Bark spider</name>
    <name type="synonym">Caerostris bankana</name>
    <dbReference type="NCBI Taxonomy" id="172846"/>
    <lineage>
        <taxon>Eukaryota</taxon>
        <taxon>Metazoa</taxon>
        <taxon>Ecdysozoa</taxon>
        <taxon>Arthropoda</taxon>
        <taxon>Chelicerata</taxon>
        <taxon>Arachnida</taxon>
        <taxon>Araneae</taxon>
        <taxon>Araneomorphae</taxon>
        <taxon>Entelegynae</taxon>
        <taxon>Araneoidea</taxon>
        <taxon>Araneidae</taxon>
        <taxon>Caerostris</taxon>
    </lineage>
</organism>
<protein>
    <submittedName>
        <fullName evidence="1">Uncharacterized protein</fullName>
    </submittedName>
</protein>